<feature type="signal peptide" evidence="1">
    <location>
        <begin position="1"/>
        <end position="21"/>
    </location>
</feature>
<sequence length="158" mass="16316">MFCPTVLFSCILFGVLSSVKGLRCNKEFAVEAGANFSKNSMESVCSGPDTVCSFVQCTDSSGKAIPSIENIGCEDPKRVNCTKLGDECNIKGGKICCQTCATDLCNVEKICEGEPTNKGGGGGGGTAPSGGVSVRAGVVALVVPLMLHVCWMHVAKSI</sequence>
<protein>
    <submittedName>
        <fullName evidence="3">Uncharacterized protein</fullName>
    </submittedName>
</protein>
<evidence type="ECO:0000313" key="2">
    <source>
        <dbReference type="Proteomes" id="UP000887572"/>
    </source>
</evidence>
<evidence type="ECO:0000313" key="3">
    <source>
        <dbReference type="WBParaSite" id="Gr19_v10_g2532.t1"/>
    </source>
</evidence>
<feature type="chain" id="PRO_5036710488" evidence="1">
    <location>
        <begin position="22"/>
        <end position="158"/>
    </location>
</feature>
<dbReference type="AlphaFoldDB" id="A0A914HL91"/>
<dbReference type="Proteomes" id="UP000887572">
    <property type="component" value="Unplaced"/>
</dbReference>
<keyword evidence="1" id="KW-0732">Signal</keyword>
<name>A0A914HL91_GLORO</name>
<organism evidence="2 3">
    <name type="scientific">Globodera rostochiensis</name>
    <name type="common">Golden nematode worm</name>
    <name type="synonym">Heterodera rostochiensis</name>
    <dbReference type="NCBI Taxonomy" id="31243"/>
    <lineage>
        <taxon>Eukaryota</taxon>
        <taxon>Metazoa</taxon>
        <taxon>Ecdysozoa</taxon>
        <taxon>Nematoda</taxon>
        <taxon>Chromadorea</taxon>
        <taxon>Rhabditida</taxon>
        <taxon>Tylenchina</taxon>
        <taxon>Tylenchomorpha</taxon>
        <taxon>Tylenchoidea</taxon>
        <taxon>Heteroderidae</taxon>
        <taxon>Heteroderinae</taxon>
        <taxon>Globodera</taxon>
    </lineage>
</organism>
<dbReference type="WBParaSite" id="Gr19_v10_g2532.t1">
    <property type="protein sequence ID" value="Gr19_v10_g2532.t1"/>
    <property type="gene ID" value="Gr19_v10_g2532"/>
</dbReference>
<evidence type="ECO:0000256" key="1">
    <source>
        <dbReference type="SAM" id="SignalP"/>
    </source>
</evidence>
<reference evidence="3" key="1">
    <citation type="submission" date="2022-11" db="UniProtKB">
        <authorList>
            <consortium name="WormBaseParasite"/>
        </authorList>
    </citation>
    <scope>IDENTIFICATION</scope>
</reference>
<accession>A0A914HL91</accession>
<proteinExistence type="predicted"/>
<keyword evidence="2" id="KW-1185">Reference proteome</keyword>